<dbReference type="GO" id="GO:0005125">
    <property type="term" value="F:cytokine activity"/>
    <property type="evidence" value="ECO:0007669"/>
    <property type="project" value="TreeGrafter"/>
</dbReference>
<dbReference type="GO" id="GO:0060070">
    <property type="term" value="P:canonical Wnt signaling pathway"/>
    <property type="evidence" value="ECO:0007669"/>
    <property type="project" value="TreeGrafter"/>
</dbReference>
<gene>
    <name evidence="10" type="ORF">DGAL_LOCUS13904</name>
</gene>
<proteinExistence type="inferred from homology"/>
<evidence type="ECO:0000256" key="1">
    <source>
        <dbReference type="ARBA" id="ARBA00004498"/>
    </source>
</evidence>
<comment type="subcellular location">
    <subcellularLocation>
        <location evidence="1 9">Secreted</location>
        <location evidence="1 9">Extracellular space</location>
        <location evidence="1 9">Extracellular matrix</location>
    </subcellularLocation>
</comment>
<dbReference type="Gene3D" id="3.30.2460.20">
    <property type="match status" value="1"/>
</dbReference>
<dbReference type="PRINTS" id="PR01349">
    <property type="entry name" value="WNTPROTEIN"/>
</dbReference>
<dbReference type="GO" id="GO:0030182">
    <property type="term" value="P:neuron differentiation"/>
    <property type="evidence" value="ECO:0007669"/>
    <property type="project" value="TreeGrafter"/>
</dbReference>
<dbReference type="GO" id="GO:0005109">
    <property type="term" value="F:frizzled binding"/>
    <property type="evidence" value="ECO:0007669"/>
    <property type="project" value="TreeGrafter"/>
</dbReference>
<evidence type="ECO:0000256" key="9">
    <source>
        <dbReference type="RuleBase" id="RU003500"/>
    </source>
</evidence>
<evidence type="ECO:0000313" key="11">
    <source>
        <dbReference type="Proteomes" id="UP000789390"/>
    </source>
</evidence>
<sequence>MKASSFIRNLTWSTNSISSSKMVKKSAAAGAAGGARWCFALLTILIIHVQVTAASWWLLGTPSVYQSTLELTPTSYKDHCKRLYYLVEKQRELCGLSQNVLSTISLGAKMGISECQSQFRSQRWNCSTFDETTSVFGGVLSIRSRERAYVYAISSAGAAYAVTRACSRGEITECGCDGKIRQKPAKGFEWGGCSEDITFGEKFSKEFVDAREDNQQAEGLMNLHNNEAGRRAIRSRMELVCKCHGVSGSCSMKVCWRKMAAFSEIGAALMERFEGAFQMTYRGGGIASRSISISSGATKKLKKKLLVVDKNMKKPTKKDLVYLDDSPDYCERNQTLGVLGTKSRICNKTSKAIDGCSLLCCGRGYQTRWIDLEEKCNCRFVWCCHVQCDICKQRKELHLCN</sequence>
<comment type="similarity">
    <text evidence="2 9">Belongs to the Wnt family.</text>
</comment>
<evidence type="ECO:0000256" key="4">
    <source>
        <dbReference type="ARBA" id="ARBA00022525"/>
    </source>
</evidence>
<organism evidence="10 11">
    <name type="scientific">Daphnia galeata</name>
    <dbReference type="NCBI Taxonomy" id="27404"/>
    <lineage>
        <taxon>Eukaryota</taxon>
        <taxon>Metazoa</taxon>
        <taxon>Ecdysozoa</taxon>
        <taxon>Arthropoda</taxon>
        <taxon>Crustacea</taxon>
        <taxon>Branchiopoda</taxon>
        <taxon>Diplostraca</taxon>
        <taxon>Cladocera</taxon>
        <taxon>Anomopoda</taxon>
        <taxon>Daphniidae</taxon>
        <taxon>Daphnia</taxon>
    </lineage>
</organism>
<dbReference type="AlphaFoldDB" id="A0A8J2S6J6"/>
<protein>
    <recommendedName>
        <fullName evidence="9">Protein Wnt</fullName>
    </recommendedName>
</protein>
<dbReference type="GO" id="GO:0005615">
    <property type="term" value="C:extracellular space"/>
    <property type="evidence" value="ECO:0007669"/>
    <property type="project" value="TreeGrafter"/>
</dbReference>
<evidence type="ECO:0000256" key="6">
    <source>
        <dbReference type="ARBA" id="ARBA00022687"/>
    </source>
</evidence>
<keyword evidence="6 9" id="KW-0879">Wnt signaling pathway</keyword>
<dbReference type="InterPro" id="IPR009143">
    <property type="entry name" value="Wnt6"/>
</dbReference>
<dbReference type="GO" id="GO:0045165">
    <property type="term" value="P:cell fate commitment"/>
    <property type="evidence" value="ECO:0007669"/>
    <property type="project" value="TreeGrafter"/>
</dbReference>
<dbReference type="SMART" id="SM00097">
    <property type="entry name" value="WNT1"/>
    <property type="match status" value="1"/>
</dbReference>
<dbReference type="FunFam" id="3.30.2460.20:FF:000001">
    <property type="entry name" value="Wnt homolog"/>
    <property type="match status" value="1"/>
</dbReference>
<evidence type="ECO:0000256" key="3">
    <source>
        <dbReference type="ARBA" id="ARBA00022473"/>
    </source>
</evidence>
<reference evidence="10" key="1">
    <citation type="submission" date="2021-11" db="EMBL/GenBank/DDBJ databases">
        <authorList>
            <person name="Schell T."/>
        </authorList>
    </citation>
    <scope>NUCLEOTIDE SEQUENCE</scope>
    <source>
        <strain evidence="10">M5</strain>
    </source>
</reference>
<dbReference type="GO" id="GO:0000902">
    <property type="term" value="P:cell morphogenesis"/>
    <property type="evidence" value="ECO:0007669"/>
    <property type="project" value="UniProtKB-ARBA"/>
</dbReference>
<dbReference type="PANTHER" id="PTHR12027:SF99">
    <property type="entry name" value="PROTEIN WNT"/>
    <property type="match status" value="1"/>
</dbReference>
<dbReference type="EMBL" id="CAKKLH010000303">
    <property type="protein sequence ID" value="CAH0110340.1"/>
    <property type="molecule type" value="Genomic_DNA"/>
</dbReference>
<dbReference type="CDD" id="cd19338">
    <property type="entry name" value="Wnt_Wnt6"/>
    <property type="match status" value="1"/>
</dbReference>
<dbReference type="InterPro" id="IPR018161">
    <property type="entry name" value="Wnt_CS"/>
</dbReference>
<dbReference type="InterPro" id="IPR043158">
    <property type="entry name" value="Wnt_C"/>
</dbReference>
<evidence type="ECO:0000256" key="5">
    <source>
        <dbReference type="ARBA" id="ARBA00022530"/>
    </source>
</evidence>
<dbReference type="GO" id="GO:0007517">
    <property type="term" value="P:muscle organ development"/>
    <property type="evidence" value="ECO:0007669"/>
    <property type="project" value="UniProtKB-ARBA"/>
</dbReference>
<evidence type="ECO:0000313" key="10">
    <source>
        <dbReference type="EMBL" id="CAH0110340.1"/>
    </source>
</evidence>
<keyword evidence="8" id="KW-0449">Lipoprotein</keyword>
<dbReference type="InterPro" id="IPR005817">
    <property type="entry name" value="Wnt"/>
</dbReference>
<comment type="caution">
    <text evidence="10">The sequence shown here is derived from an EMBL/GenBank/DDBJ whole genome shotgun (WGS) entry which is preliminary data.</text>
</comment>
<accession>A0A8J2S6J6</accession>
<dbReference type="PANTHER" id="PTHR12027">
    <property type="entry name" value="WNT RELATED"/>
    <property type="match status" value="1"/>
</dbReference>
<keyword evidence="5" id="KW-0272">Extracellular matrix</keyword>
<dbReference type="Proteomes" id="UP000789390">
    <property type="component" value="Unassembled WGS sequence"/>
</dbReference>
<name>A0A8J2S6J6_9CRUS</name>
<comment type="function">
    <text evidence="9">Ligand for members of the frizzled family of seven transmembrane receptors.</text>
</comment>
<evidence type="ECO:0000256" key="7">
    <source>
        <dbReference type="ARBA" id="ARBA00023157"/>
    </source>
</evidence>
<evidence type="ECO:0000256" key="8">
    <source>
        <dbReference type="ARBA" id="ARBA00023288"/>
    </source>
</evidence>
<keyword evidence="7" id="KW-1015">Disulfide bond</keyword>
<keyword evidence="11" id="KW-1185">Reference proteome</keyword>
<keyword evidence="4" id="KW-0964">Secreted</keyword>
<dbReference type="OrthoDB" id="5945655at2759"/>
<evidence type="ECO:0000256" key="2">
    <source>
        <dbReference type="ARBA" id="ARBA00005683"/>
    </source>
</evidence>
<dbReference type="PROSITE" id="PS00246">
    <property type="entry name" value="WNT1"/>
    <property type="match status" value="1"/>
</dbReference>
<keyword evidence="3 9" id="KW-0217">Developmental protein</keyword>
<dbReference type="Pfam" id="PF00110">
    <property type="entry name" value="wnt"/>
    <property type="match status" value="1"/>
</dbReference>